<evidence type="ECO:0000313" key="10">
    <source>
        <dbReference type="Proteomes" id="UP000610746"/>
    </source>
</evidence>
<organism evidence="9 10">
    <name type="scientific">Frigoriflavimonas asaccharolytica</name>
    <dbReference type="NCBI Taxonomy" id="2735899"/>
    <lineage>
        <taxon>Bacteria</taxon>
        <taxon>Pseudomonadati</taxon>
        <taxon>Bacteroidota</taxon>
        <taxon>Flavobacteriia</taxon>
        <taxon>Flavobacteriales</taxon>
        <taxon>Weeksellaceae</taxon>
        <taxon>Frigoriflavimonas</taxon>
    </lineage>
</organism>
<evidence type="ECO:0000256" key="2">
    <source>
        <dbReference type="ARBA" id="ARBA00022475"/>
    </source>
</evidence>
<dbReference type="Proteomes" id="UP000610746">
    <property type="component" value="Unassembled WGS sequence"/>
</dbReference>
<keyword evidence="6 8" id="KW-1133">Transmembrane helix</keyword>
<dbReference type="NCBIfam" id="TIGR04178">
    <property type="entry name" value="exo_archaeo"/>
    <property type="match status" value="1"/>
</dbReference>
<evidence type="ECO:0000256" key="1">
    <source>
        <dbReference type="ARBA" id="ARBA00004651"/>
    </source>
</evidence>
<keyword evidence="5" id="KW-0378">Hydrolase</keyword>
<dbReference type="RefSeq" id="WP_173778782.1">
    <property type="nucleotide sequence ID" value="NZ_JABSNO010000007.1"/>
</dbReference>
<feature type="transmembrane region" description="Helical" evidence="8">
    <location>
        <begin position="110"/>
        <end position="136"/>
    </location>
</feature>
<feature type="transmembrane region" description="Helical" evidence="8">
    <location>
        <begin position="148"/>
        <end position="170"/>
    </location>
</feature>
<protein>
    <submittedName>
        <fullName evidence="9">Exosortase family protein XrtF</fullName>
    </submittedName>
</protein>
<gene>
    <name evidence="9" type="ORF">HNQ03_001235</name>
</gene>
<feature type="transmembrane region" description="Helical" evidence="8">
    <location>
        <begin position="7"/>
        <end position="29"/>
    </location>
</feature>
<feature type="transmembrane region" description="Helical" evidence="8">
    <location>
        <begin position="86"/>
        <end position="104"/>
    </location>
</feature>
<evidence type="ECO:0000256" key="3">
    <source>
        <dbReference type="ARBA" id="ARBA00022670"/>
    </source>
</evidence>
<evidence type="ECO:0000256" key="7">
    <source>
        <dbReference type="ARBA" id="ARBA00023136"/>
    </source>
</evidence>
<evidence type="ECO:0000313" key="9">
    <source>
        <dbReference type="EMBL" id="NRS92167.1"/>
    </source>
</evidence>
<evidence type="ECO:0000256" key="5">
    <source>
        <dbReference type="ARBA" id="ARBA00022801"/>
    </source>
</evidence>
<keyword evidence="10" id="KW-1185">Reference proteome</keyword>
<keyword evidence="4 8" id="KW-0812">Transmembrane</keyword>
<reference evidence="9" key="1">
    <citation type="submission" date="2020-05" db="EMBL/GenBank/DDBJ databases">
        <title>Genomic Encyclopedia of Type Strains, Phase IV (KMG-V): Genome sequencing to study the core and pangenomes of soil and plant-associated prokaryotes.</title>
        <authorList>
            <person name="Whitman W."/>
        </authorList>
    </citation>
    <scope>NUCLEOTIDE SEQUENCE</scope>
    <source>
        <strain evidence="9">16F</strain>
    </source>
</reference>
<sequence>MFSDFKPILLVLLRFIVIYLALLFAYQMYLHPFEGVDMDPFSYWVAHQVVYVQNFLGYSTSLFPYPIYETAVFQTEGVEVTRMVEGCNIVSVLILFVAFIFAFYKGWKTFLFAIICVAILHFANVLRIVGLNLVMLKYPDYGKFTHDYLFPAAIYGMVVVLWLVWIKFFALKNEAA</sequence>
<name>A0A8J8GAP9_9FLAO</name>
<evidence type="ECO:0000256" key="6">
    <source>
        <dbReference type="ARBA" id="ARBA00022989"/>
    </source>
</evidence>
<dbReference type="InterPro" id="IPR026323">
    <property type="entry name" value="Exosortase-related_prot_XrtF"/>
</dbReference>
<feature type="transmembrane region" description="Helical" evidence="8">
    <location>
        <begin position="41"/>
        <end position="65"/>
    </location>
</feature>
<dbReference type="AlphaFoldDB" id="A0A8J8GAP9"/>
<dbReference type="GO" id="GO:0006508">
    <property type="term" value="P:proteolysis"/>
    <property type="evidence" value="ECO:0007669"/>
    <property type="project" value="UniProtKB-KW"/>
</dbReference>
<evidence type="ECO:0000256" key="4">
    <source>
        <dbReference type="ARBA" id="ARBA00022692"/>
    </source>
</evidence>
<dbReference type="InterPro" id="IPR026392">
    <property type="entry name" value="Exo/Archaeosortase_dom"/>
</dbReference>
<comment type="caution">
    <text evidence="9">The sequence shown here is derived from an EMBL/GenBank/DDBJ whole genome shotgun (WGS) entry which is preliminary data.</text>
</comment>
<keyword evidence="2" id="KW-1003">Cell membrane</keyword>
<dbReference type="EMBL" id="JABSNO010000007">
    <property type="protein sequence ID" value="NRS92167.1"/>
    <property type="molecule type" value="Genomic_DNA"/>
</dbReference>
<dbReference type="GO" id="GO:0005886">
    <property type="term" value="C:plasma membrane"/>
    <property type="evidence" value="ECO:0007669"/>
    <property type="project" value="UniProtKB-SubCell"/>
</dbReference>
<comment type="subcellular location">
    <subcellularLocation>
        <location evidence="1">Cell membrane</location>
        <topology evidence="1">Multi-pass membrane protein</topology>
    </subcellularLocation>
</comment>
<proteinExistence type="predicted"/>
<keyword evidence="7 8" id="KW-0472">Membrane</keyword>
<dbReference type="GO" id="GO:0008233">
    <property type="term" value="F:peptidase activity"/>
    <property type="evidence" value="ECO:0007669"/>
    <property type="project" value="UniProtKB-KW"/>
</dbReference>
<evidence type="ECO:0000256" key="8">
    <source>
        <dbReference type="SAM" id="Phobius"/>
    </source>
</evidence>
<accession>A0A8J8GAP9</accession>
<keyword evidence="3" id="KW-0645">Protease</keyword>
<dbReference type="NCBIfam" id="TIGR04128">
    <property type="entry name" value="exoso_Fjoh_1448"/>
    <property type="match status" value="1"/>
</dbReference>